<dbReference type="SUPFAM" id="SSF160387">
    <property type="entry name" value="NosL/MerB-like"/>
    <property type="match status" value="1"/>
</dbReference>
<dbReference type="EMBL" id="AP024926">
    <property type="protein sequence ID" value="BCZ87880.1"/>
    <property type="molecule type" value="Genomic_DNA"/>
</dbReference>
<dbReference type="InterPro" id="IPR008719">
    <property type="entry name" value="N2O_reductase_NosL"/>
</dbReference>
<accession>A0AAD1NZC2</accession>
<keyword evidence="1" id="KW-0732">Signal</keyword>
<organism evidence="2 3">
    <name type="scientific">Thermus thermophilus</name>
    <dbReference type="NCBI Taxonomy" id="274"/>
    <lineage>
        <taxon>Bacteria</taxon>
        <taxon>Thermotogati</taxon>
        <taxon>Deinococcota</taxon>
        <taxon>Deinococci</taxon>
        <taxon>Thermales</taxon>
        <taxon>Thermaceae</taxon>
        <taxon>Thermus</taxon>
    </lineage>
</organism>
<proteinExistence type="predicted"/>
<evidence type="ECO:0008006" key="4">
    <source>
        <dbReference type="Google" id="ProtNLM"/>
    </source>
</evidence>
<feature type="chain" id="PRO_5042192084" description="Tat pathway signal protein" evidence="1">
    <location>
        <begin position="23"/>
        <end position="231"/>
    </location>
</feature>
<dbReference type="PROSITE" id="PS51318">
    <property type="entry name" value="TAT"/>
    <property type="match status" value="1"/>
</dbReference>
<protein>
    <recommendedName>
        <fullName evidence="4">Tat pathway signal protein</fullName>
    </recommendedName>
</protein>
<name>A0AAD1NZC2_THETH</name>
<sequence length="231" mass="25609">MRNRREVLKALGGLVVAGSALAQPMGHGMEAPAPALGMRVSPKPIPWDEGACAFCGMPIKTPEGQWRGRTFPKGFFEQTYSQIAFYRPTPAPHNPKQAVEALHFESIACMVNYAWVHGLKDGEGATFYVTDRGAYDPGRPQELVRLVPARQATYYWGERMMVVMNARLLAFASARAAQEFAERNRAQHGRQRFYSFQTLWDLAPLPEMNLVALLAQHAGLLGGEGEESHGH</sequence>
<dbReference type="Pfam" id="PF05573">
    <property type="entry name" value="NosL"/>
    <property type="match status" value="1"/>
</dbReference>
<evidence type="ECO:0000256" key="1">
    <source>
        <dbReference type="SAM" id="SignalP"/>
    </source>
</evidence>
<gene>
    <name evidence="2" type="ORF">TthAA11_20620</name>
</gene>
<evidence type="ECO:0000313" key="3">
    <source>
        <dbReference type="Proteomes" id="UP000825379"/>
    </source>
</evidence>
<dbReference type="InterPro" id="IPR006311">
    <property type="entry name" value="TAT_signal"/>
</dbReference>
<reference evidence="2" key="1">
    <citation type="submission" date="2021-07" db="EMBL/GenBank/DDBJ databases">
        <title>Complete genome sequences of four Thermus thermophilus strains isolated from Arima Hot Spring in Japan.</title>
        <authorList>
            <person name="Tomariguchi N."/>
            <person name="Ueno Y."/>
            <person name="Miyazaki K."/>
        </authorList>
    </citation>
    <scope>NUCLEOTIDE SEQUENCE</scope>
    <source>
        <strain evidence="2">AA1-1</strain>
    </source>
</reference>
<feature type="signal peptide" evidence="1">
    <location>
        <begin position="1"/>
        <end position="22"/>
    </location>
</feature>
<dbReference type="Proteomes" id="UP000825379">
    <property type="component" value="Chromosome"/>
</dbReference>
<dbReference type="AlphaFoldDB" id="A0AAD1NZC2"/>
<evidence type="ECO:0000313" key="2">
    <source>
        <dbReference type="EMBL" id="BCZ87880.1"/>
    </source>
</evidence>
<dbReference type="RefSeq" id="WP_143586854.1">
    <property type="nucleotide sequence ID" value="NZ_AP019792.1"/>
</dbReference>